<reference evidence="2 4" key="2">
    <citation type="submission" date="2024-07" db="EMBL/GenBank/DDBJ databases">
        <authorList>
            <person name="Akdeniz Z."/>
        </authorList>
    </citation>
    <scope>NUCLEOTIDE SEQUENCE [LARGE SCALE GENOMIC DNA]</scope>
</reference>
<dbReference type="InterPro" id="IPR009057">
    <property type="entry name" value="Homeodomain-like_sf"/>
</dbReference>
<dbReference type="Proteomes" id="UP001642409">
    <property type="component" value="Unassembled WGS sequence"/>
</dbReference>
<reference evidence="1" key="1">
    <citation type="submission" date="2023-06" db="EMBL/GenBank/DDBJ databases">
        <authorList>
            <person name="Kurt Z."/>
        </authorList>
    </citation>
    <scope>NUCLEOTIDE SEQUENCE</scope>
</reference>
<evidence type="ECO:0000313" key="2">
    <source>
        <dbReference type="EMBL" id="CAL5971972.1"/>
    </source>
</evidence>
<accession>A0AA86TSL4</accession>
<protein>
    <submittedName>
        <fullName evidence="1">Uncharacterized protein</fullName>
    </submittedName>
</protein>
<dbReference type="EMBL" id="CATOUU010000380">
    <property type="protein sequence ID" value="CAI9927116.1"/>
    <property type="molecule type" value="Genomic_DNA"/>
</dbReference>
<dbReference type="SUPFAM" id="SSF46689">
    <property type="entry name" value="Homeodomain-like"/>
    <property type="match status" value="1"/>
</dbReference>
<evidence type="ECO:0000313" key="3">
    <source>
        <dbReference type="EMBL" id="CAL5992105.1"/>
    </source>
</evidence>
<keyword evidence="4" id="KW-1185">Reference proteome</keyword>
<name>A0AA86TSL4_9EUKA</name>
<sequence length="146" mass="17410">MANRVVDVKMDMIQTNGQFDLNKFFELSFYEGTPLNRFVDDMEVDWMEIAKKIGRSPEECKSQYQYLLDCLFEKQQFTRTDRETLYRVITGAKTYNLKDSTQSVPEETLKEIQRLYFPEYSTEVVKIEILSALENFKLFIQENRPE</sequence>
<comment type="caution">
    <text evidence="1">The sequence shown here is derived from an EMBL/GenBank/DDBJ whole genome shotgun (WGS) entry which is preliminary data.</text>
</comment>
<dbReference type="EMBL" id="CAXDID020000003">
    <property type="protein sequence ID" value="CAL5971972.1"/>
    <property type="molecule type" value="Genomic_DNA"/>
</dbReference>
<dbReference type="AlphaFoldDB" id="A0AA86TSL4"/>
<organism evidence="1">
    <name type="scientific">Hexamita inflata</name>
    <dbReference type="NCBI Taxonomy" id="28002"/>
    <lineage>
        <taxon>Eukaryota</taxon>
        <taxon>Metamonada</taxon>
        <taxon>Diplomonadida</taxon>
        <taxon>Hexamitidae</taxon>
        <taxon>Hexamitinae</taxon>
        <taxon>Hexamita</taxon>
    </lineage>
</organism>
<evidence type="ECO:0000313" key="4">
    <source>
        <dbReference type="Proteomes" id="UP001642409"/>
    </source>
</evidence>
<proteinExistence type="predicted"/>
<dbReference type="EMBL" id="CAXDID020000028">
    <property type="protein sequence ID" value="CAL5992105.1"/>
    <property type="molecule type" value="Genomic_DNA"/>
</dbReference>
<gene>
    <name evidence="3" type="ORF">HINF_LOCUS12419</name>
    <name evidence="1" type="ORF">HINF_LOCUS14761</name>
    <name evidence="2" type="ORF">HINF_LOCUS1672</name>
</gene>
<evidence type="ECO:0000313" key="1">
    <source>
        <dbReference type="EMBL" id="CAI9927116.1"/>
    </source>
</evidence>